<dbReference type="InterPro" id="IPR006260">
    <property type="entry name" value="TonB/TolA_C"/>
</dbReference>
<feature type="signal peptide" evidence="5">
    <location>
        <begin position="1"/>
        <end position="19"/>
    </location>
</feature>
<dbReference type="NCBIfam" id="TIGR01352">
    <property type="entry name" value="tonB_Cterm"/>
    <property type="match status" value="1"/>
</dbReference>
<keyword evidence="5" id="KW-0732">Signal</keyword>
<gene>
    <name evidence="7" type="ORF">SAMN05421640_1482</name>
</gene>
<dbReference type="AlphaFoldDB" id="A0A239HUC7"/>
<evidence type="ECO:0000256" key="1">
    <source>
        <dbReference type="ARBA" id="ARBA00004167"/>
    </source>
</evidence>
<evidence type="ECO:0000313" key="8">
    <source>
        <dbReference type="Proteomes" id="UP000198393"/>
    </source>
</evidence>
<dbReference type="OrthoDB" id="9792439at2"/>
<dbReference type="InterPro" id="IPR037682">
    <property type="entry name" value="TonB_C"/>
</dbReference>
<keyword evidence="4" id="KW-0472">Membrane</keyword>
<evidence type="ECO:0000256" key="2">
    <source>
        <dbReference type="ARBA" id="ARBA00022692"/>
    </source>
</evidence>
<evidence type="ECO:0000256" key="3">
    <source>
        <dbReference type="ARBA" id="ARBA00022989"/>
    </source>
</evidence>
<evidence type="ECO:0000313" key="7">
    <source>
        <dbReference type="EMBL" id="SNS84383.1"/>
    </source>
</evidence>
<dbReference type="Pfam" id="PF03544">
    <property type="entry name" value="TonB_C"/>
    <property type="match status" value="1"/>
</dbReference>
<dbReference type="GO" id="GO:0016020">
    <property type="term" value="C:membrane"/>
    <property type="evidence" value="ECO:0007669"/>
    <property type="project" value="UniProtKB-SubCell"/>
</dbReference>
<accession>A0A239HUC7</accession>
<keyword evidence="8" id="KW-1185">Reference proteome</keyword>
<protein>
    <submittedName>
        <fullName evidence="7">TonB family C-terminal domain-containing protein</fullName>
    </submittedName>
</protein>
<dbReference type="SUPFAM" id="SSF74653">
    <property type="entry name" value="TolA/TonB C-terminal domain"/>
    <property type="match status" value="1"/>
</dbReference>
<evidence type="ECO:0000256" key="5">
    <source>
        <dbReference type="SAM" id="SignalP"/>
    </source>
</evidence>
<comment type="subcellular location">
    <subcellularLocation>
        <location evidence="1">Membrane</location>
        <topology evidence="1">Single-pass membrane protein</topology>
    </subcellularLocation>
</comment>
<reference evidence="7 8" key="1">
    <citation type="submission" date="2017-06" db="EMBL/GenBank/DDBJ databases">
        <authorList>
            <person name="Kim H.J."/>
            <person name="Triplett B.A."/>
        </authorList>
    </citation>
    <scope>NUCLEOTIDE SEQUENCE [LARGE SCALE GENOMIC DNA]</scope>
    <source>
        <strain evidence="7 8">DSM 19307</strain>
    </source>
</reference>
<sequence>MKKQLLILTMVLCVLGVQATNGDGEAVNPKPTNYKEVISTIDYPQVCKEKGIEGKVIVTLKINKEGKVINHRFEEYPCSDLRDAVKDILPNLNFEPAKNAAGQSVVGLIAVPVNFKLTI</sequence>
<feature type="domain" description="TonB C-terminal" evidence="6">
    <location>
        <begin position="28"/>
        <end position="119"/>
    </location>
</feature>
<dbReference type="RefSeq" id="WP_089356214.1">
    <property type="nucleotide sequence ID" value="NZ_FZPD01000002.1"/>
</dbReference>
<dbReference type="GO" id="GO:0055085">
    <property type="term" value="P:transmembrane transport"/>
    <property type="evidence" value="ECO:0007669"/>
    <property type="project" value="InterPro"/>
</dbReference>
<evidence type="ECO:0000259" key="6">
    <source>
        <dbReference type="PROSITE" id="PS52015"/>
    </source>
</evidence>
<name>A0A239HUC7_EKHLU</name>
<keyword evidence="2" id="KW-0812">Transmembrane</keyword>
<dbReference type="Proteomes" id="UP000198393">
    <property type="component" value="Unassembled WGS sequence"/>
</dbReference>
<organism evidence="7 8">
    <name type="scientific">Ekhidna lutea</name>
    <dbReference type="NCBI Taxonomy" id="447679"/>
    <lineage>
        <taxon>Bacteria</taxon>
        <taxon>Pseudomonadati</taxon>
        <taxon>Bacteroidota</taxon>
        <taxon>Cytophagia</taxon>
        <taxon>Cytophagales</taxon>
        <taxon>Reichenbachiellaceae</taxon>
        <taxon>Ekhidna</taxon>
    </lineage>
</organism>
<evidence type="ECO:0000256" key="4">
    <source>
        <dbReference type="ARBA" id="ARBA00023136"/>
    </source>
</evidence>
<keyword evidence="3" id="KW-1133">Transmembrane helix</keyword>
<dbReference type="Gene3D" id="3.30.1150.10">
    <property type="match status" value="1"/>
</dbReference>
<dbReference type="EMBL" id="FZPD01000002">
    <property type="protein sequence ID" value="SNS84383.1"/>
    <property type="molecule type" value="Genomic_DNA"/>
</dbReference>
<proteinExistence type="predicted"/>
<dbReference type="PROSITE" id="PS52015">
    <property type="entry name" value="TONB_CTD"/>
    <property type="match status" value="1"/>
</dbReference>
<feature type="chain" id="PRO_5012692467" evidence="5">
    <location>
        <begin position="20"/>
        <end position="119"/>
    </location>
</feature>